<dbReference type="PANTHER" id="PTHR46082:SF6">
    <property type="entry name" value="AAA+ ATPASE DOMAIN-CONTAINING PROTEIN-RELATED"/>
    <property type="match status" value="1"/>
</dbReference>
<sequence>MHKDGVRWAAVILLNTLAFAGVFVLFYAVRAPLLPSAEDGRVAVGVAAATVVATLGGTAGAAWVGRRGVGAGRSPEPPNAAPGREGEPGPTGEALPDGSVRDGSAVGGSSDVCVRMGALPLRPKGFQPRPDLVAGLEQAADAPGLTVVHAVTGARGVGKTQLAAAYARRRIVEGWPIVAWIAAESGGRLAAGLADLAAELGVRGPEDDVATAARAALAWIGRNSDVPCLIVVDNATDPDEVAAWLPVAGRAQIVVTTTVRSFGNIAGAQVDVDVFTAEEALDFLAKRSGCAADADGAAELAAELGHLPLALAQAAEVIRGRGGDYRSYLERLRAYPVREVLAKVPGERYPHRVAEAVLLAVDEAEGRCGEGGGLVRLLLDMLALLSPDGVPREVLAGAVGTGTAQDAAAVDGALGALADASLLTRVGDDAVAVHRLVQRVLRERARQEGTLDGVADRLVRHLDDRLMPLLHVWRLRERRGQVVGQIEALWSALRPEIEERGAAAMEALLLLRSWAAEAHLAEVGDLARALRMAREVVAVCEGAPERAGSVTESALRALGEVCMRAGRGGEAVAVRRRRLALLEGAADRDEDDVRLAREELADACQAAGMFEMSLPLYESLMRDTERLLGSQHAATLNARGRLARSYAAAGRLADAVALSERMRSELTERVRAEVSPGADPDTARELWPWRTLADAYGSAGRAEEGVSLLRQFLAERVRAEGESAPETIRTRHQLALNCLSAERYDEALTEARQAEADAVLVFGDISEDTADIRDTVALCLLRMDHDEESIGLHRRVVDDLTELHGPDHPGVLSARLNLAHALDKGLRESEAYQVHRHVLDDCTRLLGPDHPDTLNARAQYVDVCASVGRTAEAVAVAREALTDAEAVFGPTHRRVLAIRIDLAMVLVEEGRGEEAVTLLRQTLTDTTRALGSGHPQALRVRAGLARALGDPGRWTESCALQEENVTELARLYGEDHVEVVRTRAALAVSYGECGRYGEALALRTQVLDDMIRLRGSDHGDTLLARRSLAWTYGTLWRYREQTELVEESLDESLRVYGTDHPVTLAVRGEYASALTRMQRWRDARRVGAELYASYLRILGPDHPYTVTALSRTAYSLRRRQRRIKALTVRRRVLAARERRAGPLSDEAVIARRNLGAAYVSVGLVWKNVTVQRCLLDDLTEEFGPEHPWTLAQRNWWATSALRYSGRWRAALTVMRELAADHERIHGPEHRWTLETRLELGRLARRTGRGRTAVAELAALVADHERLHGPDHVWTWLARTSHAYALLWSLHPRRAADRYGPLLQDATRIFGPRSLQVRTVGRRYVLLCLGTGRWGRLREAVRLLRGE</sequence>
<gene>
    <name evidence="3" type="ORF">DEJ47_11830</name>
</gene>
<protein>
    <recommendedName>
        <fullName evidence="5">Tetratricopeptide repeat protein</fullName>
    </recommendedName>
</protein>
<reference evidence="3 4" key="1">
    <citation type="submission" date="2018-05" db="EMBL/GenBank/DDBJ databases">
        <title>Streptomyces venezuelae.</title>
        <authorList>
            <person name="Kim W."/>
            <person name="Lee N."/>
            <person name="Cho B.-K."/>
        </authorList>
    </citation>
    <scope>NUCLEOTIDE SEQUENCE [LARGE SCALE GENOMIC DNA]</scope>
    <source>
        <strain evidence="3 4">ATCC 14583</strain>
    </source>
</reference>
<evidence type="ECO:0000256" key="2">
    <source>
        <dbReference type="SAM" id="Phobius"/>
    </source>
</evidence>
<dbReference type="Gene3D" id="1.25.40.10">
    <property type="entry name" value="Tetratricopeptide repeat domain"/>
    <property type="match status" value="5"/>
</dbReference>
<keyword evidence="2" id="KW-1133">Transmembrane helix</keyword>
<dbReference type="SUPFAM" id="SSF48452">
    <property type="entry name" value="TPR-like"/>
    <property type="match status" value="4"/>
</dbReference>
<evidence type="ECO:0000256" key="1">
    <source>
        <dbReference type="SAM" id="MobiDB-lite"/>
    </source>
</evidence>
<feature type="transmembrane region" description="Helical" evidence="2">
    <location>
        <begin position="6"/>
        <end position="29"/>
    </location>
</feature>
<feature type="transmembrane region" description="Helical" evidence="2">
    <location>
        <begin position="41"/>
        <end position="64"/>
    </location>
</feature>
<keyword evidence="2" id="KW-0472">Membrane</keyword>
<organism evidence="3 4">
    <name type="scientific">Streptomyces venezuelae</name>
    <dbReference type="NCBI Taxonomy" id="54571"/>
    <lineage>
        <taxon>Bacteria</taxon>
        <taxon>Bacillati</taxon>
        <taxon>Actinomycetota</taxon>
        <taxon>Actinomycetes</taxon>
        <taxon>Kitasatosporales</taxon>
        <taxon>Streptomycetaceae</taxon>
        <taxon>Streptomyces</taxon>
    </lineage>
</organism>
<dbReference type="EMBL" id="CP029193">
    <property type="protein sequence ID" value="QES27060.1"/>
    <property type="molecule type" value="Genomic_DNA"/>
</dbReference>
<dbReference type="OrthoDB" id="580767at2"/>
<evidence type="ECO:0000313" key="4">
    <source>
        <dbReference type="Proteomes" id="UP000323046"/>
    </source>
</evidence>
<dbReference type="InterPro" id="IPR011990">
    <property type="entry name" value="TPR-like_helical_dom_sf"/>
</dbReference>
<dbReference type="SUPFAM" id="SSF52540">
    <property type="entry name" value="P-loop containing nucleoside triphosphate hydrolases"/>
    <property type="match status" value="1"/>
</dbReference>
<accession>A0A5P2BAX7</accession>
<evidence type="ECO:0008006" key="5">
    <source>
        <dbReference type="Google" id="ProtNLM"/>
    </source>
</evidence>
<evidence type="ECO:0000313" key="3">
    <source>
        <dbReference type="EMBL" id="QES27060.1"/>
    </source>
</evidence>
<dbReference type="Pfam" id="PF13374">
    <property type="entry name" value="TPR_10"/>
    <property type="match status" value="6"/>
</dbReference>
<dbReference type="InterPro" id="IPR027417">
    <property type="entry name" value="P-loop_NTPase"/>
</dbReference>
<name>A0A5P2BAX7_STRVZ</name>
<feature type="region of interest" description="Disordered" evidence="1">
    <location>
        <begin position="67"/>
        <end position="107"/>
    </location>
</feature>
<dbReference type="InterPro" id="IPR053137">
    <property type="entry name" value="NLR-like"/>
</dbReference>
<dbReference type="Gene3D" id="3.40.50.300">
    <property type="entry name" value="P-loop containing nucleotide triphosphate hydrolases"/>
    <property type="match status" value="1"/>
</dbReference>
<dbReference type="PANTHER" id="PTHR46082">
    <property type="entry name" value="ATP/GTP-BINDING PROTEIN-RELATED"/>
    <property type="match status" value="1"/>
</dbReference>
<keyword evidence="2" id="KW-0812">Transmembrane</keyword>
<dbReference type="Pfam" id="PF13424">
    <property type="entry name" value="TPR_12"/>
    <property type="match status" value="1"/>
</dbReference>
<dbReference type="Proteomes" id="UP000323046">
    <property type="component" value="Chromosome"/>
</dbReference>
<proteinExistence type="predicted"/>
<dbReference type="RefSeq" id="WP_150167574.1">
    <property type="nucleotide sequence ID" value="NZ_CP029193.1"/>
</dbReference>
<keyword evidence="4" id="KW-1185">Reference proteome</keyword>